<feature type="region of interest" description="Disordered" evidence="1">
    <location>
        <begin position="71"/>
        <end position="101"/>
    </location>
</feature>
<accession>A0A516NTL1</accession>
<dbReference type="RefSeq" id="WP_143983124.1">
    <property type="nucleotide sequence ID" value="NZ_CP041695.1"/>
</dbReference>
<proteinExistence type="predicted"/>
<dbReference type="Gene3D" id="3.40.1440.10">
    <property type="entry name" value="GIY-YIG endonuclease"/>
    <property type="match status" value="1"/>
</dbReference>
<gene>
    <name evidence="2" type="ORF">FOH10_29475</name>
</gene>
<organism evidence="2 3">
    <name type="scientific">Nocardia otitidiscaviarum</name>
    <dbReference type="NCBI Taxonomy" id="1823"/>
    <lineage>
        <taxon>Bacteria</taxon>
        <taxon>Bacillati</taxon>
        <taxon>Actinomycetota</taxon>
        <taxon>Actinomycetes</taxon>
        <taxon>Mycobacteriales</taxon>
        <taxon>Nocardiaceae</taxon>
        <taxon>Nocardia</taxon>
    </lineage>
</organism>
<dbReference type="GeneID" id="80336489"/>
<evidence type="ECO:0000313" key="3">
    <source>
        <dbReference type="Proteomes" id="UP000317039"/>
    </source>
</evidence>
<name>A0A516NTL1_9NOCA</name>
<feature type="compositionally biased region" description="Basic and acidic residues" evidence="1">
    <location>
        <begin position="71"/>
        <end position="80"/>
    </location>
</feature>
<evidence type="ECO:0000256" key="1">
    <source>
        <dbReference type="SAM" id="MobiDB-lite"/>
    </source>
</evidence>
<evidence type="ECO:0000313" key="2">
    <source>
        <dbReference type="EMBL" id="QDP82250.1"/>
    </source>
</evidence>
<feature type="compositionally biased region" description="Basic and acidic residues" evidence="1">
    <location>
        <begin position="91"/>
        <end position="101"/>
    </location>
</feature>
<dbReference type="InterPro" id="IPR035901">
    <property type="entry name" value="GIY-YIG_endonuc_sf"/>
</dbReference>
<dbReference type="Proteomes" id="UP000317039">
    <property type="component" value="Chromosome"/>
</dbReference>
<protein>
    <recommendedName>
        <fullName evidence="4">GIY-YIG nuclease family protein</fullName>
    </recommendedName>
</protein>
<dbReference type="AlphaFoldDB" id="A0A516NTL1"/>
<sequence length="165" mass="19016">MKRENVDGTVYLLHFDRPYGHAKHYTGWTTDLESRLADHRSGNGARLMAVIREAGIGFSLARTWTGTRSRERQLKREGGAARRCPMCGVTPRREPDPDTPEDLRAVVLAARRDIAARRTERRRMGRWGPPLPEWARAMSAAELDRRLAQVEDRWNTPATDRRRTR</sequence>
<reference evidence="2 3" key="1">
    <citation type="submission" date="2019-07" db="EMBL/GenBank/DDBJ databases">
        <title>Complete Genome Sequence and Methylome Analysis of Nocardia otitidis-caviarum NEB252.</title>
        <authorList>
            <person name="Fomenkov A."/>
            <person name="Anton B.P."/>
            <person name="Vincze T."/>
            <person name="Roberts R.J."/>
        </authorList>
    </citation>
    <scope>NUCLEOTIDE SEQUENCE [LARGE SCALE GENOMIC DNA]</scope>
    <source>
        <strain evidence="2 3">NEB252</strain>
    </source>
</reference>
<dbReference type="KEGG" id="nod:FOH10_29475"/>
<dbReference type="EMBL" id="CP041695">
    <property type="protein sequence ID" value="QDP82250.1"/>
    <property type="molecule type" value="Genomic_DNA"/>
</dbReference>
<evidence type="ECO:0008006" key="4">
    <source>
        <dbReference type="Google" id="ProtNLM"/>
    </source>
</evidence>